<keyword evidence="6" id="KW-0732">Signal</keyword>
<name>A0AAD4J2C5_PERFH</name>
<evidence type="ECO:0000256" key="5">
    <source>
        <dbReference type="ARBA" id="ARBA00023239"/>
    </source>
</evidence>
<dbReference type="InterPro" id="IPR018338">
    <property type="entry name" value="Carbonic_anhydrase_a-class_CS"/>
</dbReference>
<dbReference type="EC" id="4.2.1.1" evidence="2 6"/>
<dbReference type="PANTHER" id="PTHR18952:SF201">
    <property type="entry name" value="CARBONIC ANHYDRASE"/>
    <property type="match status" value="1"/>
</dbReference>
<sequence length="278" mass="31798">MKSKNKSVNIFAPLLISCIVLLAAAKPINAQEVDNEREFDYGEKSEKGPRKWGSIKKEWGACNNGSMQSPVDMSNERVQIISRPERRIYRVANATLKNRGHDIQIEWLGGAGSLFINGTEYPLRYAHWHSPSEHTINGRRYDMELHLVHLNTDPNVKNRIAVVGIFYKIGEPDQFLSKLMANISSIIDKKEEESVLGMVDPNEIKFGRRRYYRYMGSLTVPPCTEGVIWTLNKKVQTVSRDQVKLLREAVHDYAEENARPLQHQNNRDIYLYGPGATN</sequence>
<feature type="signal peptide" evidence="6">
    <location>
        <begin position="1"/>
        <end position="30"/>
    </location>
</feature>
<evidence type="ECO:0000259" key="7">
    <source>
        <dbReference type="PROSITE" id="PS51144"/>
    </source>
</evidence>
<proteinExistence type="inferred from homology"/>
<dbReference type="GO" id="GO:0008270">
    <property type="term" value="F:zinc ion binding"/>
    <property type="evidence" value="ECO:0007669"/>
    <property type="project" value="UniProtKB-UniRule"/>
</dbReference>
<dbReference type="InterPro" id="IPR001148">
    <property type="entry name" value="CA_dom"/>
</dbReference>
<organism evidence="8 9">
    <name type="scientific">Perilla frutescens var. hirtella</name>
    <name type="common">Perilla citriodora</name>
    <name type="synonym">Perilla setoyensis</name>
    <dbReference type="NCBI Taxonomy" id="608512"/>
    <lineage>
        <taxon>Eukaryota</taxon>
        <taxon>Viridiplantae</taxon>
        <taxon>Streptophyta</taxon>
        <taxon>Embryophyta</taxon>
        <taxon>Tracheophyta</taxon>
        <taxon>Spermatophyta</taxon>
        <taxon>Magnoliopsida</taxon>
        <taxon>eudicotyledons</taxon>
        <taxon>Gunneridae</taxon>
        <taxon>Pentapetalae</taxon>
        <taxon>asterids</taxon>
        <taxon>lamiids</taxon>
        <taxon>Lamiales</taxon>
        <taxon>Lamiaceae</taxon>
        <taxon>Nepetoideae</taxon>
        <taxon>Elsholtzieae</taxon>
        <taxon>Perilla</taxon>
    </lineage>
</organism>
<dbReference type="SUPFAM" id="SSF51069">
    <property type="entry name" value="Carbonic anhydrase"/>
    <property type="match status" value="1"/>
</dbReference>
<dbReference type="SMART" id="SM01057">
    <property type="entry name" value="Carb_anhydrase"/>
    <property type="match status" value="1"/>
</dbReference>
<dbReference type="EMBL" id="SDAM02000176">
    <property type="protein sequence ID" value="KAH6825348.1"/>
    <property type="molecule type" value="Genomic_DNA"/>
</dbReference>
<dbReference type="AlphaFoldDB" id="A0AAD4J2C5"/>
<feature type="chain" id="PRO_5041766931" description="Carbonic anhydrase" evidence="6">
    <location>
        <begin position="31"/>
        <end position="278"/>
    </location>
</feature>
<reference evidence="8 9" key="1">
    <citation type="journal article" date="2021" name="Nat. Commun.">
        <title>Incipient diploidization of the medicinal plant Perilla within 10,000 years.</title>
        <authorList>
            <person name="Zhang Y."/>
            <person name="Shen Q."/>
            <person name="Leng L."/>
            <person name="Zhang D."/>
            <person name="Chen S."/>
            <person name="Shi Y."/>
            <person name="Ning Z."/>
            <person name="Chen S."/>
        </authorList>
    </citation>
    <scope>NUCLEOTIDE SEQUENCE [LARGE SCALE GENOMIC DNA]</scope>
    <source>
        <strain evidence="9">cv. PC099</strain>
    </source>
</reference>
<keyword evidence="4 6" id="KW-0862">Zinc</keyword>
<comment type="similarity">
    <text evidence="6">Belongs to the alpha-carbonic anhydrase family.</text>
</comment>
<keyword evidence="5 6" id="KW-0456">Lyase</keyword>
<comment type="catalytic activity">
    <reaction evidence="6">
        <text>hydrogencarbonate + H(+) = CO2 + H2O</text>
        <dbReference type="Rhea" id="RHEA:10748"/>
        <dbReference type="ChEBI" id="CHEBI:15377"/>
        <dbReference type="ChEBI" id="CHEBI:15378"/>
        <dbReference type="ChEBI" id="CHEBI:16526"/>
        <dbReference type="ChEBI" id="CHEBI:17544"/>
        <dbReference type="EC" id="4.2.1.1"/>
    </reaction>
</comment>
<dbReference type="Pfam" id="PF00194">
    <property type="entry name" value="Carb_anhydrase"/>
    <property type="match status" value="1"/>
</dbReference>
<keyword evidence="3 6" id="KW-0479">Metal-binding</keyword>
<evidence type="ECO:0000256" key="4">
    <source>
        <dbReference type="ARBA" id="ARBA00022833"/>
    </source>
</evidence>
<evidence type="ECO:0000256" key="3">
    <source>
        <dbReference type="ARBA" id="ARBA00022723"/>
    </source>
</evidence>
<protein>
    <recommendedName>
        <fullName evidence="2 6">Carbonic anhydrase</fullName>
        <ecNumber evidence="2 6">4.2.1.1</ecNumber>
    </recommendedName>
</protein>
<evidence type="ECO:0000313" key="8">
    <source>
        <dbReference type="EMBL" id="KAH6825348.1"/>
    </source>
</evidence>
<comment type="cofactor">
    <cofactor evidence="1 6">
        <name>Zn(2+)</name>
        <dbReference type="ChEBI" id="CHEBI:29105"/>
    </cofactor>
</comment>
<gene>
    <name evidence="8" type="ORF">C2S53_016775</name>
</gene>
<dbReference type="PROSITE" id="PS51257">
    <property type="entry name" value="PROKAR_LIPOPROTEIN"/>
    <property type="match status" value="1"/>
</dbReference>
<dbReference type="GO" id="GO:0004089">
    <property type="term" value="F:carbonate dehydratase activity"/>
    <property type="evidence" value="ECO:0007669"/>
    <property type="project" value="UniProtKB-UniRule"/>
</dbReference>
<dbReference type="GO" id="GO:0006730">
    <property type="term" value="P:one-carbon metabolic process"/>
    <property type="evidence" value="ECO:0007669"/>
    <property type="project" value="TreeGrafter"/>
</dbReference>
<comment type="function">
    <text evidence="6">Reversible hydration of carbon dioxide.</text>
</comment>
<keyword evidence="9" id="KW-1185">Reference proteome</keyword>
<evidence type="ECO:0000256" key="1">
    <source>
        <dbReference type="ARBA" id="ARBA00001947"/>
    </source>
</evidence>
<accession>A0AAD4J2C5</accession>
<dbReference type="InterPro" id="IPR023561">
    <property type="entry name" value="Carbonic_anhydrase_a-class"/>
</dbReference>
<dbReference type="InterPro" id="IPR041891">
    <property type="entry name" value="Alpha_CA_prokaryot-like"/>
</dbReference>
<dbReference type="Proteomes" id="UP001190926">
    <property type="component" value="Unassembled WGS sequence"/>
</dbReference>
<dbReference type="PROSITE" id="PS51144">
    <property type="entry name" value="ALPHA_CA_2"/>
    <property type="match status" value="1"/>
</dbReference>
<dbReference type="InterPro" id="IPR036398">
    <property type="entry name" value="CA_dom_sf"/>
</dbReference>
<dbReference type="PROSITE" id="PS00162">
    <property type="entry name" value="ALPHA_CA_1"/>
    <property type="match status" value="1"/>
</dbReference>
<dbReference type="PANTHER" id="PTHR18952">
    <property type="entry name" value="CARBONIC ANHYDRASE"/>
    <property type="match status" value="1"/>
</dbReference>
<dbReference type="CDD" id="cd03124">
    <property type="entry name" value="alpha_CA_prokaryotic_like"/>
    <property type="match status" value="1"/>
</dbReference>
<evidence type="ECO:0000256" key="6">
    <source>
        <dbReference type="RuleBase" id="RU367011"/>
    </source>
</evidence>
<evidence type="ECO:0000256" key="2">
    <source>
        <dbReference type="ARBA" id="ARBA00012925"/>
    </source>
</evidence>
<evidence type="ECO:0000313" key="9">
    <source>
        <dbReference type="Proteomes" id="UP001190926"/>
    </source>
</evidence>
<feature type="domain" description="Alpha-carbonic anhydrase" evidence="7">
    <location>
        <begin position="37"/>
        <end position="273"/>
    </location>
</feature>
<comment type="caution">
    <text evidence="8">The sequence shown here is derived from an EMBL/GenBank/DDBJ whole genome shotgun (WGS) entry which is preliminary data.</text>
</comment>
<dbReference type="Gene3D" id="3.10.200.10">
    <property type="entry name" value="Alpha carbonic anhydrase"/>
    <property type="match status" value="1"/>
</dbReference>